<organism evidence="2 3">
    <name type="scientific">Streptococcus hyointestinalis</name>
    <dbReference type="NCBI Taxonomy" id="1337"/>
    <lineage>
        <taxon>Bacteria</taxon>
        <taxon>Bacillati</taxon>
        <taxon>Bacillota</taxon>
        <taxon>Bacilli</taxon>
        <taxon>Lactobacillales</taxon>
        <taxon>Streptococcaceae</taxon>
        <taxon>Streptococcus</taxon>
    </lineage>
</organism>
<feature type="transmembrane region" description="Helical" evidence="1">
    <location>
        <begin position="152"/>
        <end position="178"/>
    </location>
</feature>
<evidence type="ECO:0000313" key="3">
    <source>
        <dbReference type="Proteomes" id="UP000254924"/>
    </source>
</evidence>
<keyword evidence="1" id="KW-0812">Transmembrane</keyword>
<evidence type="ECO:0000313" key="2">
    <source>
        <dbReference type="EMBL" id="SUN60230.1"/>
    </source>
</evidence>
<name>A0A380K7F5_9STRE</name>
<dbReference type="AlphaFoldDB" id="A0A380K7F5"/>
<protein>
    <submittedName>
        <fullName evidence="2">ABC transporter permease protein</fullName>
    </submittedName>
</protein>
<dbReference type="OrthoDB" id="2176387at2"/>
<gene>
    <name evidence="2" type="ORF">NCTC12224_00765</name>
</gene>
<reference evidence="2 3" key="1">
    <citation type="submission" date="2018-06" db="EMBL/GenBank/DDBJ databases">
        <authorList>
            <consortium name="Pathogen Informatics"/>
            <person name="Doyle S."/>
        </authorList>
    </citation>
    <scope>NUCLEOTIDE SEQUENCE [LARGE SCALE GENOMIC DNA]</scope>
    <source>
        <strain evidence="2 3">NCTC12224</strain>
    </source>
</reference>
<feature type="transmembrane region" description="Helical" evidence="1">
    <location>
        <begin position="424"/>
        <end position="444"/>
    </location>
</feature>
<accession>A0A380K7F5</accession>
<dbReference type="Proteomes" id="UP000254924">
    <property type="component" value="Unassembled WGS sequence"/>
</dbReference>
<evidence type="ECO:0000256" key="1">
    <source>
        <dbReference type="SAM" id="Phobius"/>
    </source>
</evidence>
<feature type="transmembrane region" description="Helical" evidence="1">
    <location>
        <begin position="79"/>
        <end position="97"/>
    </location>
</feature>
<feature type="transmembrane region" description="Helical" evidence="1">
    <location>
        <begin position="470"/>
        <end position="494"/>
    </location>
</feature>
<proteinExistence type="predicted"/>
<feature type="transmembrane region" description="Helical" evidence="1">
    <location>
        <begin position="310"/>
        <end position="330"/>
    </location>
</feature>
<feature type="transmembrane region" description="Helical" evidence="1">
    <location>
        <begin position="397"/>
        <end position="418"/>
    </location>
</feature>
<keyword evidence="1" id="KW-0472">Membrane</keyword>
<sequence length="529" mass="59850">MKWSTIWELVKVNILYSNSNYLANIRKRQEKKQKDRFSIAKEMIKNQVILLVVMMVCFSYFLLMVDYRHYPYYLGQQTIVFAVMALMTSFSAMYSVFYESGDTKNYVYLPIEPRELFVAKVIASLGMSLLYLVPTLTLFAFAYWQITGNPFTILLGIVNFAVLSVTVLALSLLVTGLIGRYIVKSRHQKAISTALTAIASFGAFVPVLYINMTSSQLDDEQALAHITPLPYFRGFVDIVRAPFSKESLLNYWLPIAVTVLVILAVIVFIVPNYYRDTLYAKVAPSKKHPKKAIKTRSLGRLMRRHHLSTLGHASLLVQTYSVPVILGISFSGAMIRFSSFFDSRHFGVTFLVGVLLGLFMTQSASLLGVGLSLEKDNYTYLKTLPFSFKGFIKQKFWVLYGVQVLPPALLMSIATLFFGMHPVLVVSLFVGMLLSSLIQGQFIYRSDYRHLNLNWQNINQLFNRGNSQMLSALIFFVELIVGVVLLCIAIFASFKINPTIVSGVILVMSALVIASLQLLINRLFWKKLV</sequence>
<feature type="transmembrane region" description="Helical" evidence="1">
    <location>
        <begin position="48"/>
        <end position="67"/>
    </location>
</feature>
<feature type="transmembrane region" description="Helical" evidence="1">
    <location>
        <begin position="117"/>
        <end position="146"/>
    </location>
</feature>
<dbReference type="EMBL" id="UHFN01000007">
    <property type="protein sequence ID" value="SUN60230.1"/>
    <property type="molecule type" value="Genomic_DNA"/>
</dbReference>
<feature type="transmembrane region" description="Helical" evidence="1">
    <location>
        <begin position="251"/>
        <end position="274"/>
    </location>
</feature>
<keyword evidence="1" id="KW-1133">Transmembrane helix</keyword>
<feature type="transmembrane region" description="Helical" evidence="1">
    <location>
        <begin position="190"/>
        <end position="210"/>
    </location>
</feature>
<keyword evidence="3" id="KW-1185">Reference proteome</keyword>
<feature type="transmembrane region" description="Helical" evidence="1">
    <location>
        <begin position="350"/>
        <end position="373"/>
    </location>
</feature>
<feature type="transmembrane region" description="Helical" evidence="1">
    <location>
        <begin position="500"/>
        <end position="520"/>
    </location>
</feature>